<name>A0A542DNG1_AMYCI</name>
<organism evidence="2 3">
    <name type="scientific">Amycolatopsis cihanbeyliensis</name>
    <dbReference type="NCBI Taxonomy" id="1128664"/>
    <lineage>
        <taxon>Bacteria</taxon>
        <taxon>Bacillati</taxon>
        <taxon>Actinomycetota</taxon>
        <taxon>Actinomycetes</taxon>
        <taxon>Pseudonocardiales</taxon>
        <taxon>Pseudonocardiaceae</taxon>
        <taxon>Amycolatopsis</taxon>
    </lineage>
</organism>
<dbReference type="Proteomes" id="UP000320876">
    <property type="component" value="Unassembled WGS sequence"/>
</dbReference>
<evidence type="ECO:0000313" key="3">
    <source>
        <dbReference type="Proteomes" id="UP000320876"/>
    </source>
</evidence>
<protein>
    <submittedName>
        <fullName evidence="2">Uncharacterized protein DUF397</fullName>
    </submittedName>
</protein>
<evidence type="ECO:0000259" key="1">
    <source>
        <dbReference type="Pfam" id="PF04149"/>
    </source>
</evidence>
<dbReference type="OrthoDB" id="3436700at2"/>
<accession>A0A542DNG1</accession>
<feature type="domain" description="DUF397" evidence="1">
    <location>
        <begin position="27"/>
        <end position="76"/>
    </location>
</feature>
<evidence type="ECO:0000313" key="2">
    <source>
        <dbReference type="EMBL" id="TQJ04623.1"/>
    </source>
</evidence>
<dbReference type="EMBL" id="VFML01000001">
    <property type="protein sequence ID" value="TQJ04623.1"/>
    <property type="molecule type" value="Genomic_DNA"/>
</dbReference>
<sequence>MNGFEPSGIVWRTSSYSTNGSACVEVGWRTSSYSSNGSACVEIGWQEPGVLVRDTKDRGGGTLAVPRSAWWAFLAAQRANSPT</sequence>
<comment type="caution">
    <text evidence="2">The sequence shown here is derived from an EMBL/GenBank/DDBJ whole genome shotgun (WGS) entry which is preliminary data.</text>
</comment>
<gene>
    <name evidence="2" type="ORF">FB471_4426</name>
</gene>
<reference evidence="2 3" key="1">
    <citation type="submission" date="2019-06" db="EMBL/GenBank/DDBJ databases">
        <title>Sequencing the genomes of 1000 actinobacteria strains.</title>
        <authorList>
            <person name="Klenk H.-P."/>
        </authorList>
    </citation>
    <scope>NUCLEOTIDE SEQUENCE [LARGE SCALE GENOMIC DNA]</scope>
    <source>
        <strain evidence="2 3">DSM 45679</strain>
    </source>
</reference>
<keyword evidence="3" id="KW-1185">Reference proteome</keyword>
<proteinExistence type="predicted"/>
<dbReference type="RefSeq" id="WP_142000280.1">
    <property type="nucleotide sequence ID" value="NZ_VFML01000001.1"/>
</dbReference>
<dbReference type="Pfam" id="PF04149">
    <property type="entry name" value="DUF397"/>
    <property type="match status" value="1"/>
</dbReference>
<dbReference type="InterPro" id="IPR007278">
    <property type="entry name" value="DUF397"/>
</dbReference>
<dbReference type="AlphaFoldDB" id="A0A542DNG1"/>